<comment type="caution">
    <text evidence="1">The sequence shown here is derived from an EMBL/GenBank/DDBJ whole genome shotgun (WGS) entry which is preliminary data.</text>
</comment>
<evidence type="ECO:0000313" key="2">
    <source>
        <dbReference type="Proteomes" id="UP001529256"/>
    </source>
</evidence>
<accession>A0ABT7V1P7</accession>
<reference evidence="1 2" key="1">
    <citation type="submission" date="2023-06" db="EMBL/GenBank/DDBJ databases">
        <title>Identification and characterization of horizontal gene transfer across gut microbiota members of farm animals based on homology search.</title>
        <authorList>
            <person name="Schwarzerova J."/>
            <person name="Nykrynova M."/>
            <person name="Jureckova K."/>
            <person name="Cejkova D."/>
            <person name="Rychlik I."/>
        </authorList>
    </citation>
    <scope>NUCLEOTIDE SEQUENCE [LARGE SCALE GENOMIC DNA]</scope>
    <source>
        <strain evidence="1 2">153_Feed</strain>
    </source>
</reference>
<keyword evidence="2" id="KW-1185">Reference proteome</keyword>
<protein>
    <submittedName>
        <fullName evidence="1">Uncharacterized protein</fullName>
    </submittedName>
</protein>
<proteinExistence type="predicted"/>
<dbReference type="RefSeq" id="WP_289510636.1">
    <property type="nucleotide sequence ID" value="NZ_JAUDEA010000002.1"/>
</dbReference>
<reference evidence="2" key="2">
    <citation type="submission" date="2023-06" db="EMBL/GenBank/DDBJ databases">
        <title>Identification and characterization of horizontal gene transfer across gut microbiota members of farm animals based on homology search.</title>
        <authorList>
            <person name="Zeman M."/>
            <person name="Kubasova T."/>
            <person name="Jahodarova E."/>
            <person name="Nykrynova M."/>
            <person name="Rychlik I."/>
        </authorList>
    </citation>
    <scope>NUCLEOTIDE SEQUENCE [LARGE SCALE GENOMIC DNA]</scope>
    <source>
        <strain evidence="2">153_Feed</strain>
    </source>
</reference>
<reference evidence="1 2" key="3">
    <citation type="submission" date="2023-06" db="EMBL/GenBank/DDBJ databases">
        <authorList>
            <person name="Zeman M."/>
            <person name="Kubasova T."/>
            <person name="Jahodarova E."/>
            <person name="Nykrynova M."/>
            <person name="Rychlik I."/>
        </authorList>
    </citation>
    <scope>NUCLEOTIDE SEQUENCE [LARGE SCALE GENOMIC DNA]</scope>
    <source>
        <strain evidence="1 2">153_Feed</strain>
    </source>
</reference>
<dbReference type="EMBL" id="JAUDEA010000002">
    <property type="protein sequence ID" value="MDM8270540.1"/>
    <property type="molecule type" value="Genomic_DNA"/>
</dbReference>
<sequence>MAGAKGRAVEVDGIEVEVAVDPADDYELIECACVSSDPGAGVEERNRAYFRRNHILLGDGYDRVMGELRDANGGRLPRDVVASFMSRVVAGVAEAKNS</sequence>
<evidence type="ECO:0000313" key="1">
    <source>
        <dbReference type="EMBL" id="MDM8270540.1"/>
    </source>
</evidence>
<name>A0ABT7V1P7_9ACTN</name>
<gene>
    <name evidence="1" type="ORF">QUW25_02405</name>
</gene>
<dbReference type="Proteomes" id="UP001529256">
    <property type="component" value="Unassembled WGS sequence"/>
</dbReference>
<organism evidence="1 2">
    <name type="scientific">Thermophilibacter provencensis</name>
    <dbReference type="NCBI Taxonomy" id="1852386"/>
    <lineage>
        <taxon>Bacteria</taxon>
        <taxon>Bacillati</taxon>
        <taxon>Actinomycetota</taxon>
        <taxon>Coriobacteriia</taxon>
        <taxon>Coriobacteriales</taxon>
        <taxon>Atopobiaceae</taxon>
        <taxon>Thermophilibacter</taxon>
    </lineage>
</organism>